<dbReference type="GO" id="GO:0005524">
    <property type="term" value="F:ATP binding"/>
    <property type="evidence" value="ECO:0007669"/>
    <property type="project" value="UniProtKB-KW"/>
</dbReference>
<evidence type="ECO:0000256" key="3">
    <source>
        <dbReference type="ARBA" id="ARBA00022741"/>
    </source>
</evidence>
<dbReference type="EMBL" id="JRKL02001590">
    <property type="protein sequence ID" value="KAF3963143.1"/>
    <property type="molecule type" value="Genomic_DNA"/>
</dbReference>
<keyword evidence="1" id="KW-0723">Serine/threonine-protein kinase</keyword>
<dbReference type="InterPro" id="IPR000719">
    <property type="entry name" value="Prot_kinase_dom"/>
</dbReference>
<organism evidence="7 8">
    <name type="scientific">Castanea mollissima</name>
    <name type="common">Chinese chestnut</name>
    <dbReference type="NCBI Taxonomy" id="60419"/>
    <lineage>
        <taxon>Eukaryota</taxon>
        <taxon>Viridiplantae</taxon>
        <taxon>Streptophyta</taxon>
        <taxon>Embryophyta</taxon>
        <taxon>Tracheophyta</taxon>
        <taxon>Spermatophyta</taxon>
        <taxon>Magnoliopsida</taxon>
        <taxon>eudicotyledons</taxon>
        <taxon>Gunneridae</taxon>
        <taxon>Pentapetalae</taxon>
        <taxon>rosids</taxon>
        <taxon>fabids</taxon>
        <taxon>Fagales</taxon>
        <taxon>Fagaceae</taxon>
        <taxon>Castanea</taxon>
    </lineage>
</organism>
<evidence type="ECO:0000256" key="4">
    <source>
        <dbReference type="ARBA" id="ARBA00022777"/>
    </source>
</evidence>
<evidence type="ECO:0000259" key="6">
    <source>
        <dbReference type="PROSITE" id="PS50011"/>
    </source>
</evidence>
<evidence type="ECO:0000256" key="1">
    <source>
        <dbReference type="ARBA" id="ARBA00022527"/>
    </source>
</evidence>
<dbReference type="AlphaFoldDB" id="A0A8J4RI06"/>
<gene>
    <name evidence="7" type="ORF">CMV_012441</name>
</gene>
<evidence type="ECO:0000313" key="7">
    <source>
        <dbReference type="EMBL" id="KAF3963143.1"/>
    </source>
</evidence>
<dbReference type="PANTHER" id="PTHR27002:SF825">
    <property type="entry name" value="RECEPTOR-LIKE SERINE_THREONINE-PROTEIN KINASE"/>
    <property type="match status" value="1"/>
</dbReference>
<dbReference type="GO" id="GO:0005886">
    <property type="term" value="C:plasma membrane"/>
    <property type="evidence" value="ECO:0007669"/>
    <property type="project" value="TreeGrafter"/>
</dbReference>
<dbReference type="PROSITE" id="PS50011">
    <property type="entry name" value="PROTEIN_KINASE_DOM"/>
    <property type="match status" value="1"/>
</dbReference>
<evidence type="ECO:0000313" key="8">
    <source>
        <dbReference type="Proteomes" id="UP000737018"/>
    </source>
</evidence>
<dbReference type="InterPro" id="IPR011009">
    <property type="entry name" value="Kinase-like_dom_sf"/>
</dbReference>
<accession>A0A8J4RI06</accession>
<sequence>MIILGLASYIWKEKFRNQVMTKGNHGKNYDNVDSKEDIELQIFDLKAIAKVTDNFSRNNKLGEGGIGSVYKGTLLEGKEIAVKRLSMNSGQGLNEFKNEVILIANFSIVFF</sequence>
<dbReference type="PANTHER" id="PTHR27002">
    <property type="entry name" value="RECEPTOR-LIKE SERINE/THREONINE-PROTEIN KINASE SD1-8"/>
    <property type="match status" value="1"/>
</dbReference>
<proteinExistence type="predicted"/>
<name>A0A8J4RI06_9ROSI</name>
<keyword evidence="4" id="KW-0418">Kinase</keyword>
<keyword evidence="2" id="KW-0808">Transferase</keyword>
<comment type="caution">
    <text evidence="7">The sequence shown here is derived from an EMBL/GenBank/DDBJ whole genome shotgun (WGS) entry which is preliminary data.</text>
</comment>
<keyword evidence="8" id="KW-1185">Reference proteome</keyword>
<protein>
    <recommendedName>
        <fullName evidence="6">Protein kinase domain-containing protein</fullName>
    </recommendedName>
</protein>
<dbReference type="GO" id="GO:0004674">
    <property type="term" value="F:protein serine/threonine kinase activity"/>
    <property type="evidence" value="ECO:0007669"/>
    <property type="project" value="UniProtKB-KW"/>
</dbReference>
<dbReference type="Proteomes" id="UP000737018">
    <property type="component" value="Unassembled WGS sequence"/>
</dbReference>
<dbReference type="Gene3D" id="3.30.200.20">
    <property type="entry name" value="Phosphorylase Kinase, domain 1"/>
    <property type="match status" value="1"/>
</dbReference>
<evidence type="ECO:0000256" key="2">
    <source>
        <dbReference type="ARBA" id="ARBA00022679"/>
    </source>
</evidence>
<evidence type="ECO:0000256" key="5">
    <source>
        <dbReference type="ARBA" id="ARBA00022840"/>
    </source>
</evidence>
<feature type="domain" description="Protein kinase" evidence="6">
    <location>
        <begin position="55"/>
        <end position="111"/>
    </location>
</feature>
<keyword evidence="5" id="KW-0067">ATP-binding</keyword>
<dbReference type="OrthoDB" id="1938319at2759"/>
<reference evidence="7" key="1">
    <citation type="submission" date="2020-03" db="EMBL/GenBank/DDBJ databases">
        <title>Castanea mollissima Vanexum genome sequencing.</title>
        <authorList>
            <person name="Staton M."/>
        </authorList>
    </citation>
    <scope>NUCLEOTIDE SEQUENCE</scope>
    <source>
        <tissue evidence="7">Leaf</tissue>
    </source>
</reference>
<keyword evidence="3" id="KW-0547">Nucleotide-binding</keyword>
<dbReference type="SUPFAM" id="SSF56112">
    <property type="entry name" value="Protein kinase-like (PK-like)"/>
    <property type="match status" value="1"/>
</dbReference>